<comment type="caution">
    <text evidence="2">The sequence shown here is derived from an EMBL/GenBank/DDBJ whole genome shotgun (WGS) entry which is preliminary data.</text>
</comment>
<protein>
    <recommendedName>
        <fullName evidence="1">MULE transposase domain-containing protein</fullName>
    </recommendedName>
</protein>
<dbReference type="InterPro" id="IPR018289">
    <property type="entry name" value="MULE_transposase_dom"/>
</dbReference>
<feature type="domain" description="MULE transposase" evidence="1">
    <location>
        <begin position="12"/>
        <end position="102"/>
    </location>
</feature>
<gene>
    <name evidence="2" type="ORF">Ciccas_007281</name>
</gene>
<organism evidence="2 3">
    <name type="scientific">Cichlidogyrus casuarinus</name>
    <dbReference type="NCBI Taxonomy" id="1844966"/>
    <lineage>
        <taxon>Eukaryota</taxon>
        <taxon>Metazoa</taxon>
        <taxon>Spiralia</taxon>
        <taxon>Lophotrochozoa</taxon>
        <taxon>Platyhelminthes</taxon>
        <taxon>Monogenea</taxon>
        <taxon>Monopisthocotylea</taxon>
        <taxon>Dactylogyridea</taxon>
        <taxon>Ancyrocephalidae</taxon>
        <taxon>Cichlidogyrus</taxon>
    </lineage>
</organism>
<dbReference type="Proteomes" id="UP001626550">
    <property type="component" value="Unassembled WGS sequence"/>
</dbReference>
<keyword evidence="3" id="KW-1185">Reference proteome</keyword>
<reference evidence="2 3" key="1">
    <citation type="submission" date="2024-11" db="EMBL/GenBank/DDBJ databases">
        <title>Adaptive evolution of stress response genes in parasites aligns with host niche diversity.</title>
        <authorList>
            <person name="Hahn C."/>
            <person name="Resl P."/>
        </authorList>
    </citation>
    <scope>NUCLEOTIDE SEQUENCE [LARGE SCALE GENOMIC DNA]</scope>
    <source>
        <strain evidence="2">EGGRZ-B1_66</strain>
        <tissue evidence="2">Body</tissue>
    </source>
</reference>
<proteinExistence type="predicted"/>
<sequence length="148" mass="16538">MAAAGKHSCNSVLFIDTTEFLVNNIKLTMVTIKCPTGVYPMGMLFHSTERTAVFETFLVSVKDYHKINFDTIWVSDHSNALLAATKAVFPTCENWICTWHSKQTNNRNVNLCDKLPSDQKEYVLKLASVVVTSPRGFNATPAIVQKIP</sequence>
<dbReference type="Pfam" id="PF10551">
    <property type="entry name" value="MULE"/>
    <property type="match status" value="1"/>
</dbReference>
<evidence type="ECO:0000259" key="1">
    <source>
        <dbReference type="Pfam" id="PF10551"/>
    </source>
</evidence>
<dbReference type="EMBL" id="JBJKFK010001094">
    <property type="protein sequence ID" value="KAL3314110.1"/>
    <property type="molecule type" value="Genomic_DNA"/>
</dbReference>
<accession>A0ABD2Q3N8</accession>
<dbReference type="AlphaFoldDB" id="A0ABD2Q3N8"/>
<name>A0ABD2Q3N8_9PLAT</name>
<evidence type="ECO:0000313" key="3">
    <source>
        <dbReference type="Proteomes" id="UP001626550"/>
    </source>
</evidence>
<evidence type="ECO:0000313" key="2">
    <source>
        <dbReference type="EMBL" id="KAL3314110.1"/>
    </source>
</evidence>